<keyword evidence="8" id="KW-1185">Reference proteome</keyword>
<feature type="transmembrane region" description="Helical" evidence="5">
    <location>
        <begin position="189"/>
        <end position="207"/>
    </location>
</feature>
<keyword evidence="3 5" id="KW-1133">Transmembrane helix</keyword>
<feature type="transmembrane region" description="Helical" evidence="5">
    <location>
        <begin position="259"/>
        <end position="282"/>
    </location>
</feature>
<feature type="transmembrane region" description="Helical" evidence="5">
    <location>
        <begin position="227"/>
        <end position="252"/>
    </location>
</feature>
<feature type="region of interest" description="Disordered" evidence="6">
    <location>
        <begin position="872"/>
        <end position="961"/>
    </location>
</feature>
<dbReference type="GO" id="GO:0005576">
    <property type="term" value="C:extracellular region"/>
    <property type="evidence" value="ECO:0007669"/>
    <property type="project" value="TreeGrafter"/>
</dbReference>
<dbReference type="Pfam" id="PF03699">
    <property type="entry name" value="UPF0182"/>
    <property type="match status" value="1"/>
</dbReference>
<comment type="caution">
    <text evidence="5">Lacks conserved residue(s) required for the propagation of feature annotation.</text>
</comment>
<evidence type="ECO:0000313" key="7">
    <source>
        <dbReference type="EMBL" id="OAP85551.1"/>
    </source>
</evidence>
<evidence type="ECO:0000256" key="5">
    <source>
        <dbReference type="HAMAP-Rule" id="MF_01600"/>
    </source>
</evidence>
<evidence type="ECO:0000256" key="2">
    <source>
        <dbReference type="ARBA" id="ARBA00022692"/>
    </source>
</evidence>
<dbReference type="HAMAP" id="MF_01600">
    <property type="entry name" value="UPF0182"/>
    <property type="match status" value="1"/>
</dbReference>
<comment type="caution">
    <text evidence="7">The sequence shown here is derived from an EMBL/GenBank/DDBJ whole genome shotgun (WGS) entry which is preliminary data.</text>
</comment>
<dbReference type="PANTHER" id="PTHR39344">
    <property type="entry name" value="UPF0182 PROTEIN SLL1060"/>
    <property type="match status" value="1"/>
</dbReference>
<comment type="similarity">
    <text evidence="5">Belongs to the UPF0182 family.</text>
</comment>
<feature type="compositionally biased region" description="Low complexity" evidence="6">
    <location>
        <begin position="906"/>
        <end position="927"/>
    </location>
</feature>
<organism evidence="7 8">
    <name type="scientific">Peptidiphaga gingivicola</name>
    <dbReference type="NCBI Taxonomy" id="2741497"/>
    <lineage>
        <taxon>Bacteria</taxon>
        <taxon>Bacillati</taxon>
        <taxon>Actinomycetota</taxon>
        <taxon>Actinomycetes</taxon>
        <taxon>Actinomycetales</taxon>
        <taxon>Actinomycetaceae</taxon>
        <taxon>Peptidiphaga</taxon>
    </lineage>
</organism>
<sequence length="989" mass="106928">MPTLVVLAVLLAGLVVFANVWTDVQWYSQLKAAKVFWTQWGWAIALGTFGTLLVGLSAFVNHIVARTGEKTAVRKGIDQYRQQIEAHPWLARLFVPLALGIVFGAQLGSQWRTYVLWLHRTPFGQKDAEFGNDVSFYVFTLPVLQSLLALSVTLLAVGAVVAIVSHYLYGGISSDGSKVVLTSRVRVHFGVLGALAALVVAGFLWLRRYNMLLANNEKFSGASFTDINASLPGITILSLAAVLIAGLFVLAAVKGLWKFTVIGIAVTAVAGLVVTTAIPYFVQRFQVVPNAAEKESTFIQRNINATLAAYGLDNVKKSGYKAQTDAAAGQLRSDAETTAQIRVLDPNIISPTFTQLQRNRPYYSFDQQLSVDRYTIKDTPRDTVISVRELNLSGLSEGQRTWVNDHTVYTHGFGVVSAYGNTTTSDGEPSFFQQGIPSTGELGKYEPRVYFGKSSPDYSVVGAPKGTTPWELDYPTGGSKNGVKSTTYAGDGGPKIGNAFSKLMFAIKFRDTDLFFSDRVTKDSQILYDRDPRVRVSKVAPYLTLDSRVYPAVVDMDGNPKTPKRLVWILDGYTTTNQYPYSARQSLNEATVDAKSKGAGQYGESPEQVNYIRNSVKAVVDAYDGSVKLYQWDKKDPIVNAWSKVFPGTLTPMSKMSGDLMSHMRYPEDMFKVQRTLLSRYHVTNAKEFYSGGDFWDVPQEPTAPKGSTEDQPPYYLTLQMPGQDKAQFSLSTGFILGGADKQNVMTGFLAVDSEAGSEPGKVRKGYGQLRLIELPRDVTVPGPGQAENNFLTDSKVSTTLNLLKQGGTQVIMGNLLTLPIGGGLLYVQPVYVQASKTSGSTSYPIAQYVLTTFGKGSKIGFAPTLEESLNQTFGGDSGAQAGDANVSGHKEAPSADSNNKPKADPSASPSPSGSPSASPSSPSASPSGGGATPADELQSALSDAQKAMEESNSAMKEGNWSAYGEAQKKLQSALERAVKARRETEGGK</sequence>
<dbReference type="PANTHER" id="PTHR39344:SF1">
    <property type="entry name" value="UPF0182 PROTEIN SLL1060"/>
    <property type="match status" value="1"/>
</dbReference>
<name>A0A179B387_9ACTO</name>
<accession>A0A179B387</accession>
<dbReference type="Proteomes" id="UP000078368">
    <property type="component" value="Unassembled WGS sequence"/>
</dbReference>
<keyword evidence="1 5" id="KW-1003">Cell membrane</keyword>
<dbReference type="RefSeq" id="WP_064231762.1">
    <property type="nucleotide sequence ID" value="NZ_LVZK01000002.1"/>
</dbReference>
<dbReference type="InterPro" id="IPR005372">
    <property type="entry name" value="UPF0182"/>
</dbReference>
<keyword evidence="2 5" id="KW-0812">Transmembrane</keyword>
<gene>
    <name evidence="7" type="ORF">A4H34_08085</name>
</gene>
<feature type="transmembrane region" description="Helical" evidence="5">
    <location>
        <begin position="147"/>
        <end position="169"/>
    </location>
</feature>
<evidence type="ECO:0000256" key="4">
    <source>
        <dbReference type="ARBA" id="ARBA00023136"/>
    </source>
</evidence>
<evidence type="ECO:0000256" key="6">
    <source>
        <dbReference type="SAM" id="MobiDB-lite"/>
    </source>
</evidence>
<reference evidence="7 8" key="1">
    <citation type="submission" date="2016-04" db="EMBL/GenBank/DDBJ databases">
        <title>Peptidophaga gingivicola gen. nov., sp. nov., isolated from human subgingival plaque.</title>
        <authorList>
            <person name="Beall C.J."/>
            <person name="Mokrzan E.M."/>
            <person name="Griffen A.L."/>
            <person name="Leys E.J."/>
        </authorList>
    </citation>
    <scope>NUCLEOTIDE SEQUENCE [LARGE SCALE GENOMIC DNA]</scope>
    <source>
        <strain evidence="7 8">BA112</strain>
    </source>
</reference>
<feature type="transmembrane region" description="Helical" evidence="5">
    <location>
        <begin position="42"/>
        <end position="65"/>
    </location>
</feature>
<comment type="subcellular location">
    <subcellularLocation>
        <location evidence="5">Cell membrane</location>
        <topology evidence="5">Multi-pass membrane protein</topology>
    </subcellularLocation>
</comment>
<evidence type="ECO:0000256" key="3">
    <source>
        <dbReference type="ARBA" id="ARBA00022989"/>
    </source>
</evidence>
<evidence type="ECO:0000256" key="1">
    <source>
        <dbReference type="ARBA" id="ARBA00022475"/>
    </source>
</evidence>
<proteinExistence type="inferred from homology"/>
<dbReference type="AlphaFoldDB" id="A0A179B387"/>
<keyword evidence="4 5" id="KW-0472">Membrane</keyword>
<protein>
    <recommendedName>
        <fullName evidence="5">UPF0182 protein A4H34_08085</fullName>
    </recommendedName>
</protein>
<evidence type="ECO:0000313" key="8">
    <source>
        <dbReference type="Proteomes" id="UP000078368"/>
    </source>
</evidence>
<feature type="transmembrane region" description="Helical" evidence="5">
    <location>
        <begin position="89"/>
        <end position="108"/>
    </location>
</feature>
<dbReference type="EMBL" id="LVZK01000002">
    <property type="protein sequence ID" value="OAP85551.1"/>
    <property type="molecule type" value="Genomic_DNA"/>
</dbReference>
<feature type="compositionally biased region" description="Basic and acidic residues" evidence="6">
    <location>
        <begin position="889"/>
        <end position="904"/>
    </location>
</feature>
<dbReference type="OrthoDB" id="9763654at2"/>
<dbReference type="GO" id="GO:0005886">
    <property type="term" value="C:plasma membrane"/>
    <property type="evidence" value="ECO:0007669"/>
    <property type="project" value="UniProtKB-SubCell"/>
</dbReference>